<dbReference type="STRING" id="1913577.LPB144_10865"/>
<dbReference type="PROSITE" id="PS51352">
    <property type="entry name" value="THIOREDOXIN_2"/>
    <property type="match status" value="1"/>
</dbReference>
<evidence type="ECO:0000313" key="3">
    <source>
        <dbReference type="Proteomes" id="UP000182510"/>
    </source>
</evidence>
<accession>A0A1L3J6X5</accession>
<keyword evidence="3" id="KW-1185">Reference proteome</keyword>
<dbReference type="RefSeq" id="WP_072553566.1">
    <property type="nucleotide sequence ID" value="NZ_CP018153.1"/>
</dbReference>
<dbReference type="EMBL" id="CP018153">
    <property type="protein sequence ID" value="APG60878.1"/>
    <property type="molecule type" value="Genomic_DNA"/>
</dbReference>
<dbReference type="InterPro" id="IPR013766">
    <property type="entry name" value="Thioredoxin_domain"/>
</dbReference>
<dbReference type="OrthoDB" id="9811036at2"/>
<dbReference type="Pfam" id="PF13899">
    <property type="entry name" value="Thioredoxin_7"/>
    <property type="match status" value="1"/>
</dbReference>
<evidence type="ECO:0000259" key="1">
    <source>
        <dbReference type="PROSITE" id="PS51352"/>
    </source>
</evidence>
<sequence length="155" mass="18214">MKKLIFLLAIISSQLVFPQKSEINWIGFEALDDSLKVQEKPVVVYFYTDWCVYCKKMDRHAFKDPEIVNELNKDFYAVKMNAETTEAIEFDGQVFVNKQAENKRNGIHQIPLLIASREDKQFSLPAVLVLDKDFRIRKRSFEYLTSERMKELIKG</sequence>
<evidence type="ECO:0000313" key="2">
    <source>
        <dbReference type="EMBL" id="APG60878.1"/>
    </source>
</evidence>
<dbReference type="Proteomes" id="UP000182510">
    <property type="component" value="Chromosome"/>
</dbReference>
<dbReference type="InterPro" id="IPR036249">
    <property type="entry name" value="Thioredoxin-like_sf"/>
</dbReference>
<organism evidence="2 3">
    <name type="scientific">Christiangramia salexigens</name>
    <dbReference type="NCBI Taxonomy" id="1913577"/>
    <lineage>
        <taxon>Bacteria</taxon>
        <taxon>Pseudomonadati</taxon>
        <taxon>Bacteroidota</taxon>
        <taxon>Flavobacteriia</taxon>
        <taxon>Flavobacteriales</taxon>
        <taxon>Flavobacteriaceae</taxon>
        <taxon>Christiangramia</taxon>
    </lineage>
</organism>
<reference evidence="2 3" key="1">
    <citation type="submission" date="2016-11" db="EMBL/GenBank/DDBJ databases">
        <title>Gramella sp. LPB0144 isolated from marine environment.</title>
        <authorList>
            <person name="Kim E."/>
            <person name="Yi H."/>
        </authorList>
    </citation>
    <scope>NUCLEOTIDE SEQUENCE [LARGE SCALE GENOMIC DNA]</scope>
    <source>
        <strain evidence="2 3">LPB0144</strain>
    </source>
</reference>
<name>A0A1L3J6X5_9FLAO</name>
<feature type="domain" description="Thioredoxin" evidence="1">
    <location>
        <begin position="11"/>
        <end position="155"/>
    </location>
</feature>
<dbReference type="AlphaFoldDB" id="A0A1L3J6X5"/>
<protein>
    <submittedName>
        <fullName evidence="2">Thioredoxin family protein</fullName>
    </submittedName>
</protein>
<gene>
    <name evidence="2" type="ORF">LPB144_10865</name>
</gene>
<proteinExistence type="predicted"/>
<dbReference type="SUPFAM" id="SSF52833">
    <property type="entry name" value="Thioredoxin-like"/>
    <property type="match status" value="1"/>
</dbReference>
<dbReference type="KEGG" id="grl:LPB144_10865"/>
<dbReference type="Gene3D" id="3.40.30.10">
    <property type="entry name" value="Glutaredoxin"/>
    <property type="match status" value="1"/>
</dbReference>